<feature type="region of interest" description="Disordered" evidence="1">
    <location>
        <begin position="419"/>
        <end position="453"/>
    </location>
</feature>
<dbReference type="PANTHER" id="PTHR35317:SF38">
    <property type="entry name" value="RNA-DIRECTED DNA POLYMERASE"/>
    <property type="match status" value="1"/>
</dbReference>
<feature type="domain" description="Retroviral polymerase SH3-like" evidence="2">
    <location>
        <begin position="302"/>
        <end position="352"/>
    </location>
</feature>
<proteinExistence type="predicted"/>
<dbReference type="PANTHER" id="PTHR35317">
    <property type="entry name" value="OS04G0629600 PROTEIN"/>
    <property type="match status" value="1"/>
</dbReference>
<feature type="region of interest" description="Disordered" evidence="1">
    <location>
        <begin position="227"/>
        <end position="276"/>
    </location>
</feature>
<protein>
    <recommendedName>
        <fullName evidence="2">Retroviral polymerase SH3-like domain-containing protein</fullName>
    </recommendedName>
</protein>
<evidence type="ECO:0000259" key="2">
    <source>
        <dbReference type="Pfam" id="PF25597"/>
    </source>
</evidence>
<feature type="compositionally biased region" description="Polar residues" evidence="1">
    <location>
        <begin position="387"/>
        <end position="405"/>
    </location>
</feature>
<name>A0A811Q5C1_9POAL</name>
<dbReference type="InterPro" id="IPR057670">
    <property type="entry name" value="SH3_retrovirus"/>
</dbReference>
<dbReference type="OrthoDB" id="695500at2759"/>
<reference evidence="3" key="1">
    <citation type="submission" date="2020-10" db="EMBL/GenBank/DDBJ databases">
        <authorList>
            <person name="Han B."/>
            <person name="Lu T."/>
            <person name="Zhao Q."/>
            <person name="Huang X."/>
            <person name="Zhao Y."/>
        </authorList>
    </citation>
    <scope>NUCLEOTIDE SEQUENCE</scope>
</reference>
<accession>A0A811Q5C1</accession>
<dbReference type="Pfam" id="PF14223">
    <property type="entry name" value="Retrotran_gag_2"/>
    <property type="match status" value="1"/>
</dbReference>
<evidence type="ECO:0000313" key="3">
    <source>
        <dbReference type="EMBL" id="CAD6251242.1"/>
    </source>
</evidence>
<gene>
    <name evidence="3" type="ORF">NCGR_LOCUS34997</name>
</gene>
<dbReference type="Pfam" id="PF25597">
    <property type="entry name" value="SH3_retrovirus"/>
    <property type="match status" value="1"/>
</dbReference>
<organism evidence="3 4">
    <name type="scientific">Miscanthus lutarioriparius</name>
    <dbReference type="NCBI Taxonomy" id="422564"/>
    <lineage>
        <taxon>Eukaryota</taxon>
        <taxon>Viridiplantae</taxon>
        <taxon>Streptophyta</taxon>
        <taxon>Embryophyta</taxon>
        <taxon>Tracheophyta</taxon>
        <taxon>Spermatophyta</taxon>
        <taxon>Magnoliopsida</taxon>
        <taxon>Liliopsida</taxon>
        <taxon>Poales</taxon>
        <taxon>Poaceae</taxon>
        <taxon>PACMAD clade</taxon>
        <taxon>Panicoideae</taxon>
        <taxon>Andropogonodae</taxon>
        <taxon>Andropogoneae</taxon>
        <taxon>Saccharinae</taxon>
        <taxon>Miscanthus</taxon>
    </lineage>
</organism>
<dbReference type="Proteomes" id="UP000604825">
    <property type="component" value="Unassembled WGS sequence"/>
</dbReference>
<keyword evidence="4" id="KW-1185">Reference proteome</keyword>
<feature type="compositionally biased region" description="Gly residues" evidence="1">
    <location>
        <begin position="233"/>
        <end position="264"/>
    </location>
</feature>
<comment type="caution">
    <text evidence="3">The sequence shown here is derived from an EMBL/GenBank/DDBJ whole genome shotgun (WGS) entry which is preliminary data.</text>
</comment>
<evidence type="ECO:0000256" key="1">
    <source>
        <dbReference type="SAM" id="MobiDB-lite"/>
    </source>
</evidence>
<dbReference type="AlphaFoldDB" id="A0A811Q5C1"/>
<sequence>MSLTVADGGRGSGDGRHRQVFPTLTTTNYTSWSIRVQAIMEEQGWWDVVEPPEGNSAVGAMTEALAGKDKKVRAHFFQCLSDELLMQVAKKKTGKEVWDSLKARFVGAERVKDARLQTLKAEFDALKMKEEETVDEFTGKLTAMSVKYGNLGGTLEDAAMVKKLFDTVPDKFIHVIAGIEQFYNLQTLVFDEAVGRLKAFEERTTRRGVGGSRSADGQVLLTQAEWEARQKKSGGGESSGGGKSQGGGGRGRGCGRGGSRGGRGGRVELGPFEPASNTSLHTEMILEEKKVMPELFFVGEGEKLDDRSVSMVYFGIKEGSKAHRMYNPKTNKIVVSRDVVFEESLKWSWESADNFSFAENRDEKDGQFYSGDYGSLDSGVGDAQGAQGVNETGGATSGGEQSTGGMNAEMGYYDVQTEQNPTIGSEPATPQSSPHLSVTGHDSMDVDDTIDTDSGPIRFRSLNEVYDDSYEVELMDENVEALLVEMEEPTCFRDAADRVLVGYTDSDHGADQVERTSTGGMAFYLGEILVSWCSQKQKTVALSSCEAEFMAATSAARQALWLRNLLSEITEERPSARTLYVDNNSARAR</sequence>
<dbReference type="CDD" id="cd09272">
    <property type="entry name" value="RNase_HI_RT_Ty1"/>
    <property type="match status" value="1"/>
</dbReference>
<evidence type="ECO:0000313" key="4">
    <source>
        <dbReference type="Proteomes" id="UP000604825"/>
    </source>
</evidence>
<feature type="region of interest" description="Disordered" evidence="1">
    <location>
        <begin position="368"/>
        <end position="407"/>
    </location>
</feature>
<feature type="compositionally biased region" description="Polar residues" evidence="1">
    <location>
        <begin position="419"/>
        <end position="436"/>
    </location>
</feature>
<dbReference type="EMBL" id="CAJGYO010000008">
    <property type="protein sequence ID" value="CAD6251242.1"/>
    <property type="molecule type" value="Genomic_DNA"/>
</dbReference>